<dbReference type="RefSeq" id="WP_034971382.1">
    <property type="nucleotide sequence ID" value="NZ_CP053842.1"/>
</dbReference>
<dbReference type="InterPro" id="IPR003828">
    <property type="entry name" value="QueH"/>
</dbReference>
<dbReference type="OrthoDB" id="9801033at2"/>
<keyword evidence="6" id="KW-0004">4Fe-4S</keyword>
<keyword evidence="14" id="KW-0676">Redox-active center</keyword>
<organism evidence="17 18">
    <name type="scientific">Campylobacter corcagiensis</name>
    <dbReference type="NCBI Taxonomy" id="1448857"/>
    <lineage>
        <taxon>Bacteria</taxon>
        <taxon>Pseudomonadati</taxon>
        <taxon>Campylobacterota</taxon>
        <taxon>Epsilonproteobacteria</taxon>
        <taxon>Campylobacterales</taxon>
        <taxon>Campylobacteraceae</taxon>
        <taxon>Campylobacter</taxon>
    </lineage>
</organism>
<keyword evidence="18" id="KW-1185">Reference proteome</keyword>
<evidence type="ECO:0000256" key="5">
    <source>
        <dbReference type="ARBA" id="ARBA00016895"/>
    </source>
</evidence>
<dbReference type="GO" id="GO:0051539">
    <property type="term" value="F:4 iron, 4 sulfur cluster binding"/>
    <property type="evidence" value="ECO:0007669"/>
    <property type="project" value="UniProtKB-KW"/>
</dbReference>
<gene>
    <name evidence="17" type="ORF">IMC76_02855</name>
</gene>
<protein>
    <recommendedName>
        <fullName evidence="5">Epoxyqueuosine reductase QueH</fullName>
        <ecNumber evidence="4">1.17.99.6</ecNumber>
    </recommendedName>
    <alternativeName>
        <fullName evidence="15">Queuosine biosynthesis protein QueH</fullName>
    </alternativeName>
</protein>
<evidence type="ECO:0000313" key="17">
    <source>
        <dbReference type="EMBL" id="QOQ87765.1"/>
    </source>
</evidence>
<dbReference type="GO" id="GO:0052693">
    <property type="term" value="F:epoxyqueuosine reductase activity"/>
    <property type="evidence" value="ECO:0007669"/>
    <property type="project" value="UniProtKB-EC"/>
</dbReference>
<proteinExistence type="inferred from homology"/>
<evidence type="ECO:0000256" key="1">
    <source>
        <dbReference type="ARBA" id="ARBA00002268"/>
    </source>
</evidence>
<dbReference type="EC" id="1.17.99.6" evidence="4"/>
<evidence type="ECO:0000256" key="9">
    <source>
        <dbReference type="ARBA" id="ARBA00022785"/>
    </source>
</evidence>
<dbReference type="Pfam" id="PF02677">
    <property type="entry name" value="QueH"/>
    <property type="match status" value="1"/>
</dbReference>
<dbReference type="Proteomes" id="UP000594749">
    <property type="component" value="Chromosome"/>
</dbReference>
<evidence type="ECO:0000256" key="12">
    <source>
        <dbReference type="ARBA" id="ARBA00023014"/>
    </source>
</evidence>
<evidence type="ECO:0000256" key="7">
    <source>
        <dbReference type="ARBA" id="ARBA00022694"/>
    </source>
</evidence>
<reference evidence="17 18" key="1">
    <citation type="submission" date="2020-10" db="EMBL/GenBank/DDBJ databases">
        <title>Campylobacter and Helicobacter PacBio genomes.</title>
        <authorList>
            <person name="Lane C."/>
        </authorList>
    </citation>
    <scope>NUCLEOTIDE SEQUENCE [LARGE SCALE GENOMIC DNA]</scope>
    <source>
        <strain evidence="17 18">2016D-0077</strain>
    </source>
</reference>
<keyword evidence="7" id="KW-0819">tRNA processing</keyword>
<dbReference type="UniPathway" id="UPA00392"/>
<evidence type="ECO:0000256" key="8">
    <source>
        <dbReference type="ARBA" id="ARBA00022723"/>
    </source>
</evidence>
<evidence type="ECO:0000256" key="11">
    <source>
        <dbReference type="ARBA" id="ARBA00023004"/>
    </source>
</evidence>
<evidence type="ECO:0000256" key="14">
    <source>
        <dbReference type="ARBA" id="ARBA00023284"/>
    </source>
</evidence>
<accession>A0A7M1LJR1</accession>
<comment type="similarity">
    <text evidence="3">Belongs to the QueH family.</text>
</comment>
<keyword evidence="12" id="KW-0411">Iron-sulfur</keyword>
<sequence>MVVQICCSVDFAYFLKRLRDEYPNEKIVGYFYNPNIHPYAEYMLRYYDTVRIAKKYGIEVELGSYDLERWMDCVKGQEMEPERGERCQSCFDFRMEETAKFAVKNSENLITTTLLMSPKKTHAQLEKSLSEICDKYWLNFIAPDYRKGGGTQAQMKLAKDEKLYHQKFCGCIYGLKAMNKFSLEADLFSPINRQILPNSIEQRAKFYAQDFKDKSIKKDKFINYRLLKGVVKFNQKAVKSYFLFNSHFDRNFIKFSIDKECDEFYADKECVLLLSFAKFCEISKVKFKSFDEFLATTLSVSDELEIRAKIFGYYSFSPIIIVEKLQKAEVKIEAISKIYSDIREILV</sequence>
<comment type="function">
    <text evidence="1">Catalyzes the conversion of epoxyqueuosine (oQ) to queuosine (Q), which is a hypermodified base found in the wobble positions of tRNA(Asp), tRNA(Asn), tRNA(His) and tRNA(Tyr).</text>
</comment>
<evidence type="ECO:0000256" key="16">
    <source>
        <dbReference type="ARBA" id="ARBA00047415"/>
    </source>
</evidence>
<keyword evidence="10" id="KW-0560">Oxidoreductase</keyword>
<dbReference type="EMBL" id="CP063078">
    <property type="protein sequence ID" value="QOQ87765.1"/>
    <property type="molecule type" value="Genomic_DNA"/>
</dbReference>
<comment type="catalytic activity">
    <reaction evidence="16">
        <text>epoxyqueuosine(34) in tRNA + AH2 = queuosine(34) in tRNA + A + H2O</text>
        <dbReference type="Rhea" id="RHEA:32159"/>
        <dbReference type="Rhea" id="RHEA-COMP:18571"/>
        <dbReference type="Rhea" id="RHEA-COMP:18582"/>
        <dbReference type="ChEBI" id="CHEBI:13193"/>
        <dbReference type="ChEBI" id="CHEBI:15377"/>
        <dbReference type="ChEBI" id="CHEBI:17499"/>
        <dbReference type="ChEBI" id="CHEBI:194431"/>
        <dbReference type="ChEBI" id="CHEBI:194443"/>
        <dbReference type="EC" id="1.17.99.6"/>
    </reaction>
</comment>
<dbReference type="PANTHER" id="PTHR36701">
    <property type="entry name" value="EPOXYQUEUOSINE REDUCTASE QUEH"/>
    <property type="match status" value="1"/>
</dbReference>
<keyword evidence="11" id="KW-0408">Iron</keyword>
<dbReference type="GO" id="GO:0046872">
    <property type="term" value="F:metal ion binding"/>
    <property type="evidence" value="ECO:0007669"/>
    <property type="project" value="UniProtKB-KW"/>
</dbReference>
<evidence type="ECO:0000256" key="4">
    <source>
        <dbReference type="ARBA" id="ARBA00012622"/>
    </source>
</evidence>
<evidence type="ECO:0000256" key="2">
    <source>
        <dbReference type="ARBA" id="ARBA00004691"/>
    </source>
</evidence>
<comment type="pathway">
    <text evidence="2">tRNA modification; tRNA-queuosine biosynthesis.</text>
</comment>
<dbReference type="PANTHER" id="PTHR36701:SF1">
    <property type="entry name" value="EPOXYQUEUOSINE REDUCTASE QUEH"/>
    <property type="match status" value="1"/>
</dbReference>
<dbReference type="AlphaFoldDB" id="A0A7M1LJR1"/>
<evidence type="ECO:0000256" key="6">
    <source>
        <dbReference type="ARBA" id="ARBA00022485"/>
    </source>
</evidence>
<evidence type="ECO:0000256" key="15">
    <source>
        <dbReference type="ARBA" id="ARBA00031446"/>
    </source>
</evidence>
<evidence type="ECO:0000256" key="10">
    <source>
        <dbReference type="ARBA" id="ARBA00023002"/>
    </source>
</evidence>
<dbReference type="GO" id="GO:0008616">
    <property type="term" value="P:tRNA queuosine(34) biosynthetic process"/>
    <property type="evidence" value="ECO:0007669"/>
    <property type="project" value="UniProtKB-UniPathway"/>
</dbReference>
<keyword evidence="9" id="KW-0671">Queuosine biosynthesis</keyword>
<name>A0A7M1LJR1_9BACT</name>
<keyword evidence="13" id="KW-1015">Disulfide bond</keyword>
<evidence type="ECO:0000256" key="3">
    <source>
        <dbReference type="ARBA" id="ARBA00008207"/>
    </source>
</evidence>
<evidence type="ECO:0000256" key="13">
    <source>
        <dbReference type="ARBA" id="ARBA00023157"/>
    </source>
</evidence>
<evidence type="ECO:0000313" key="18">
    <source>
        <dbReference type="Proteomes" id="UP000594749"/>
    </source>
</evidence>
<keyword evidence="8" id="KW-0479">Metal-binding</keyword>